<reference evidence="1" key="1">
    <citation type="submission" date="2018-05" db="EMBL/GenBank/DDBJ databases">
        <authorList>
            <person name="Lanie J.A."/>
            <person name="Ng W.-L."/>
            <person name="Kazmierczak K.M."/>
            <person name="Andrzejewski T.M."/>
            <person name="Davidsen T.M."/>
            <person name="Wayne K.J."/>
            <person name="Tettelin H."/>
            <person name="Glass J.I."/>
            <person name="Rusch D."/>
            <person name="Podicherti R."/>
            <person name="Tsui H.-C.T."/>
            <person name="Winkler M.E."/>
        </authorList>
    </citation>
    <scope>NUCLEOTIDE SEQUENCE</scope>
</reference>
<accession>A0A383E308</accession>
<dbReference type="EMBL" id="UINC01222403">
    <property type="protein sequence ID" value="SVE51176.1"/>
    <property type="molecule type" value="Genomic_DNA"/>
</dbReference>
<proteinExistence type="predicted"/>
<protein>
    <submittedName>
        <fullName evidence="1">Uncharacterized protein</fullName>
    </submittedName>
</protein>
<sequence>MGTKLVQLRDKDLLELPLGQMW</sequence>
<evidence type="ECO:0000313" key="1">
    <source>
        <dbReference type="EMBL" id="SVE51176.1"/>
    </source>
</evidence>
<name>A0A383E308_9ZZZZ</name>
<dbReference type="AlphaFoldDB" id="A0A383E308"/>
<organism evidence="1">
    <name type="scientific">marine metagenome</name>
    <dbReference type="NCBI Taxonomy" id="408172"/>
    <lineage>
        <taxon>unclassified sequences</taxon>
        <taxon>metagenomes</taxon>
        <taxon>ecological metagenomes</taxon>
    </lineage>
</organism>
<gene>
    <name evidence="1" type="ORF">METZ01_LOCUS504030</name>
</gene>